<dbReference type="Pfam" id="PF06314">
    <property type="entry name" value="ADC"/>
    <property type="match status" value="1"/>
</dbReference>
<proteinExistence type="predicted"/>
<dbReference type="PATRIC" id="fig|338187.36.peg.1552"/>
<evidence type="ECO:0000313" key="1">
    <source>
        <dbReference type="EMBL" id="ABU70603.1"/>
    </source>
</evidence>
<dbReference type="InterPro" id="IPR023375">
    <property type="entry name" value="ADC_dom_sf"/>
</dbReference>
<protein>
    <recommendedName>
        <fullName evidence="3">Acetoacetate decarboxylase</fullName>
    </recommendedName>
</protein>
<dbReference type="SUPFAM" id="SSF160104">
    <property type="entry name" value="Acetoacetate decarboxylase-like"/>
    <property type="match status" value="1"/>
</dbReference>
<accession>A7MRS2</accession>
<gene>
    <name evidence="1" type="ordered locus">VIBHAR_01634</name>
</gene>
<dbReference type="InterPro" id="IPR010451">
    <property type="entry name" value="Acetoacetate_decarboxylase"/>
</dbReference>
<dbReference type="EMBL" id="CP000789">
    <property type="protein sequence ID" value="ABU70603.1"/>
    <property type="molecule type" value="Genomic_DNA"/>
</dbReference>
<dbReference type="KEGG" id="vha:VIBHAR_01634"/>
<dbReference type="Proteomes" id="UP000008152">
    <property type="component" value="Chromosome I"/>
</dbReference>
<organism evidence="1 2">
    <name type="scientific">Vibrio campbellii (strain ATCC BAA-1116)</name>
    <dbReference type="NCBI Taxonomy" id="2902295"/>
    <lineage>
        <taxon>Bacteria</taxon>
        <taxon>Pseudomonadati</taxon>
        <taxon>Pseudomonadota</taxon>
        <taxon>Gammaproteobacteria</taxon>
        <taxon>Vibrionales</taxon>
        <taxon>Vibrionaceae</taxon>
        <taxon>Vibrio</taxon>
    </lineage>
</organism>
<sequence>MKSWITNPEKALSYGVWRLFFMDMIMIEKKQPPFGMPVQQGNSAYTVAPNRFVNREYFIITYETDPDALERVLPPGLEAPEPLVKFEFMRMPDSSGFGSFKESGQVIPVNFEGQRGSYVHSMFLDCHPPIAGGREIWGFPKKLGSPALEIDGDTLLGTLDYGKVRVATGTMGYKFEALDKEVVKEALGEQNFLVKSIPNVDGKPALCQLVRYYMTDINVKWAFTGPASLELHDHAMAPINALPIKRIVSASHFIADLTLPYGEVVIDYLKNER</sequence>
<dbReference type="AlphaFoldDB" id="A7MRS2"/>
<name>A7MRS2_VIBC1</name>
<evidence type="ECO:0008006" key="3">
    <source>
        <dbReference type="Google" id="ProtNLM"/>
    </source>
</evidence>
<dbReference type="Gene3D" id="2.40.400.10">
    <property type="entry name" value="Acetoacetate decarboxylase-like"/>
    <property type="match status" value="1"/>
</dbReference>
<dbReference type="NCBIfam" id="NF002614">
    <property type="entry name" value="PRK02265.1"/>
    <property type="match status" value="1"/>
</dbReference>
<evidence type="ECO:0000313" key="2">
    <source>
        <dbReference type="Proteomes" id="UP000008152"/>
    </source>
</evidence>
<reference evidence="1 2" key="1">
    <citation type="submission" date="2007-08" db="EMBL/GenBank/DDBJ databases">
        <authorList>
            <consortium name="The Vibrio harveyi Genome Sequencing Project"/>
            <person name="Bassler B."/>
            <person name="Clifton S.W."/>
            <person name="Fulton L."/>
            <person name="Delehaunty K."/>
            <person name="Fronick C."/>
            <person name="Harrison M."/>
            <person name="Markivic C."/>
            <person name="Fulton R."/>
            <person name="Tin-Wollam A.-M."/>
            <person name="Shah N."/>
            <person name="Pepin K."/>
            <person name="Nash W."/>
            <person name="Thiruvilangam P."/>
            <person name="Bhonagiri V."/>
            <person name="Waters C."/>
            <person name="Tu K.C."/>
            <person name="Irgon J."/>
            <person name="Wilson R.K."/>
        </authorList>
    </citation>
    <scope>NUCLEOTIDE SEQUENCE [LARGE SCALE GENOMIC DNA]</scope>
    <source>
        <strain evidence="2">ATCC BAA-1116 / BB120</strain>
    </source>
</reference>
<dbReference type="RefSeq" id="WP_012127469.1">
    <property type="nucleotide sequence ID" value="NC_009783.1"/>
</dbReference>
<dbReference type="GO" id="GO:0016829">
    <property type="term" value="F:lyase activity"/>
    <property type="evidence" value="ECO:0007669"/>
    <property type="project" value="InterPro"/>
</dbReference>